<feature type="transmembrane region" description="Helical" evidence="1">
    <location>
        <begin position="7"/>
        <end position="35"/>
    </location>
</feature>
<dbReference type="Pfam" id="PF02517">
    <property type="entry name" value="Rce1-like"/>
    <property type="match status" value="1"/>
</dbReference>
<evidence type="ECO:0000259" key="2">
    <source>
        <dbReference type="Pfam" id="PF02517"/>
    </source>
</evidence>
<dbReference type="GO" id="GO:0006508">
    <property type="term" value="P:proteolysis"/>
    <property type="evidence" value="ECO:0007669"/>
    <property type="project" value="UniProtKB-KW"/>
</dbReference>
<keyword evidence="4" id="KW-1185">Reference proteome</keyword>
<dbReference type="EMBL" id="LTBA01000023">
    <property type="protein sequence ID" value="KYH34163.1"/>
    <property type="molecule type" value="Genomic_DNA"/>
</dbReference>
<accession>A0A151B307</accession>
<proteinExistence type="predicted"/>
<keyword evidence="1" id="KW-1133">Transmembrane helix</keyword>
<protein>
    <submittedName>
        <fullName evidence="3">CAAX amino terminal protease self-immunity</fullName>
    </submittedName>
</protein>
<keyword evidence="3" id="KW-0645">Protease</keyword>
<feature type="domain" description="CAAX prenyl protease 2/Lysostaphin resistance protein A-like" evidence="2">
    <location>
        <begin position="104"/>
        <end position="196"/>
    </location>
</feature>
<dbReference type="GO" id="GO:0080120">
    <property type="term" value="P:CAAX-box protein maturation"/>
    <property type="evidence" value="ECO:0007669"/>
    <property type="project" value="UniProtKB-ARBA"/>
</dbReference>
<keyword evidence="3" id="KW-0378">Hydrolase</keyword>
<feature type="transmembrane region" description="Helical" evidence="1">
    <location>
        <begin position="156"/>
        <end position="178"/>
    </location>
</feature>
<dbReference type="Proteomes" id="UP000075531">
    <property type="component" value="Unassembled WGS sequence"/>
</dbReference>
<evidence type="ECO:0000313" key="4">
    <source>
        <dbReference type="Proteomes" id="UP000075531"/>
    </source>
</evidence>
<dbReference type="GO" id="GO:0004175">
    <property type="term" value="F:endopeptidase activity"/>
    <property type="evidence" value="ECO:0007669"/>
    <property type="project" value="UniProtKB-ARBA"/>
</dbReference>
<dbReference type="PANTHER" id="PTHR43592:SF15">
    <property type="entry name" value="CAAX AMINO TERMINAL PROTEASE FAMILY PROTEIN"/>
    <property type="match status" value="1"/>
</dbReference>
<organism evidence="3 4">
    <name type="scientific">Clostridium tepidiprofundi DSM 19306</name>
    <dbReference type="NCBI Taxonomy" id="1121338"/>
    <lineage>
        <taxon>Bacteria</taxon>
        <taxon>Bacillati</taxon>
        <taxon>Bacillota</taxon>
        <taxon>Clostridia</taxon>
        <taxon>Eubacteriales</taxon>
        <taxon>Clostridiaceae</taxon>
        <taxon>Clostridium</taxon>
    </lineage>
</organism>
<feature type="transmembrane region" description="Helical" evidence="1">
    <location>
        <begin position="184"/>
        <end position="205"/>
    </location>
</feature>
<dbReference type="PATRIC" id="fig|1121338.3.peg.1927"/>
<keyword evidence="1" id="KW-0472">Membrane</keyword>
<keyword evidence="1" id="KW-0812">Transmembrane</keyword>
<dbReference type="PANTHER" id="PTHR43592">
    <property type="entry name" value="CAAX AMINO TERMINAL PROTEASE"/>
    <property type="match status" value="1"/>
</dbReference>
<name>A0A151B307_9CLOT</name>
<comment type="caution">
    <text evidence="3">The sequence shown here is derived from an EMBL/GenBank/DDBJ whole genome shotgun (WGS) entry which is preliminary data.</text>
</comment>
<dbReference type="STRING" id="1121338.CLTEP_18770"/>
<dbReference type="OrthoDB" id="1920310at2"/>
<gene>
    <name evidence="3" type="ORF">CLTEP_18770</name>
</gene>
<dbReference type="AlphaFoldDB" id="A0A151B307"/>
<reference evidence="3 4" key="1">
    <citation type="submission" date="2016-02" db="EMBL/GenBank/DDBJ databases">
        <title>Genome sequence of Clostridium tepidiprofundi DSM 19306.</title>
        <authorList>
            <person name="Poehlein A."/>
            <person name="Daniel R."/>
        </authorList>
    </citation>
    <scope>NUCLEOTIDE SEQUENCE [LARGE SCALE GENOMIC DNA]</scope>
    <source>
        <strain evidence="3 4">DSM 19306</strain>
    </source>
</reference>
<feature type="transmembrane region" description="Helical" evidence="1">
    <location>
        <begin position="104"/>
        <end position="121"/>
    </location>
</feature>
<feature type="transmembrane region" description="Helical" evidence="1">
    <location>
        <begin position="127"/>
        <end position="149"/>
    </location>
</feature>
<dbReference type="InterPro" id="IPR003675">
    <property type="entry name" value="Rce1/LyrA-like_dom"/>
</dbReference>
<sequence length="212" mass="23706">MAVEMVVVIFSSIVLFLLFKNINFVIIMVSIIYLLMELLISNHSLIDIGFNSKGAIQDVRKTWFLILLVGVILPLITFFLGKYKVVGFLDHVVSRIPMDINQKFMTIINIAIGTFIEEVIYRGVLQSILTSVIGTPSAIVVASIIFAAMHFSKGPILIVCFDMSFIFIDSIVYGSIFAKTGNLFASWTGHCLNDLIALFLIVLFIPTYKKIN</sequence>
<feature type="transmembrane region" description="Helical" evidence="1">
    <location>
        <begin position="63"/>
        <end position="83"/>
    </location>
</feature>
<evidence type="ECO:0000256" key="1">
    <source>
        <dbReference type="SAM" id="Phobius"/>
    </source>
</evidence>
<evidence type="ECO:0000313" key="3">
    <source>
        <dbReference type="EMBL" id="KYH34163.1"/>
    </source>
</evidence>